<accession>A0A9D1EZH7</accession>
<protein>
    <submittedName>
        <fullName evidence="1">Uncharacterized protein</fullName>
    </submittedName>
</protein>
<reference evidence="1" key="2">
    <citation type="journal article" date="2021" name="PeerJ">
        <title>Extensive microbial diversity within the chicken gut microbiome revealed by metagenomics and culture.</title>
        <authorList>
            <person name="Gilroy R."/>
            <person name="Ravi A."/>
            <person name="Getino M."/>
            <person name="Pursley I."/>
            <person name="Horton D.L."/>
            <person name="Alikhan N.F."/>
            <person name="Baker D."/>
            <person name="Gharbi K."/>
            <person name="Hall N."/>
            <person name="Watson M."/>
            <person name="Adriaenssens E.M."/>
            <person name="Foster-Nyarko E."/>
            <person name="Jarju S."/>
            <person name="Secka A."/>
            <person name="Antonio M."/>
            <person name="Oren A."/>
            <person name="Chaudhuri R.R."/>
            <person name="La Ragione R."/>
            <person name="Hildebrand F."/>
            <person name="Pallen M.J."/>
        </authorList>
    </citation>
    <scope>NUCLEOTIDE SEQUENCE</scope>
    <source>
        <strain evidence="1">6276</strain>
    </source>
</reference>
<proteinExistence type="predicted"/>
<gene>
    <name evidence="1" type="ORF">IAC10_07290</name>
</gene>
<evidence type="ECO:0000313" key="1">
    <source>
        <dbReference type="EMBL" id="HIS36419.1"/>
    </source>
</evidence>
<evidence type="ECO:0000313" key="2">
    <source>
        <dbReference type="Proteomes" id="UP000823928"/>
    </source>
</evidence>
<name>A0A9D1EZH7_9BACT</name>
<dbReference type="Proteomes" id="UP000823928">
    <property type="component" value="Unassembled WGS sequence"/>
</dbReference>
<dbReference type="EMBL" id="DVIU01000140">
    <property type="protein sequence ID" value="HIS36419.1"/>
    <property type="molecule type" value="Genomic_DNA"/>
</dbReference>
<comment type="caution">
    <text evidence="1">The sequence shown here is derived from an EMBL/GenBank/DDBJ whole genome shotgun (WGS) entry which is preliminary data.</text>
</comment>
<dbReference type="AlphaFoldDB" id="A0A9D1EZH7"/>
<reference evidence="1" key="1">
    <citation type="submission" date="2020-10" db="EMBL/GenBank/DDBJ databases">
        <authorList>
            <person name="Gilroy R."/>
        </authorList>
    </citation>
    <scope>NUCLEOTIDE SEQUENCE</scope>
    <source>
        <strain evidence="1">6276</strain>
    </source>
</reference>
<organism evidence="1 2">
    <name type="scientific">Candidatus Scatousia excrementigallinarum</name>
    <dbReference type="NCBI Taxonomy" id="2840935"/>
    <lineage>
        <taxon>Bacteria</taxon>
        <taxon>Candidatus Scatousia</taxon>
    </lineage>
</organism>
<sequence length="97" mass="11365">MSKPISKAIYKIAEKNDSYKVVLFTNYLKIDGELYTKDSKCDECHEDILPLQNALVCRLKDYCECDDDNCDCNDYVCFRYDWLNVNIDEIVAFSILQ</sequence>